<feature type="transmembrane region" description="Helical" evidence="7">
    <location>
        <begin position="174"/>
        <end position="194"/>
    </location>
</feature>
<comment type="caution">
    <text evidence="9">The sequence shown here is derived from an EMBL/GenBank/DDBJ whole genome shotgun (WGS) entry which is preliminary data.</text>
</comment>
<dbReference type="Proteomes" id="UP000295157">
    <property type="component" value="Unassembled WGS sequence"/>
</dbReference>
<name>A0A4R4MPC6_9ACTN</name>
<dbReference type="InterPro" id="IPR045621">
    <property type="entry name" value="BPD_transp_1_N"/>
</dbReference>
<evidence type="ECO:0000256" key="1">
    <source>
        <dbReference type="ARBA" id="ARBA00004651"/>
    </source>
</evidence>
<dbReference type="PANTHER" id="PTHR43163:SF3">
    <property type="entry name" value="PEPTIDE ABC TRANSPORTER PERMEASE PROTEIN"/>
    <property type="match status" value="1"/>
</dbReference>
<evidence type="ECO:0000256" key="7">
    <source>
        <dbReference type="RuleBase" id="RU363032"/>
    </source>
</evidence>
<feature type="transmembrane region" description="Helical" evidence="7">
    <location>
        <begin position="281"/>
        <end position="300"/>
    </location>
</feature>
<keyword evidence="5 7" id="KW-1133">Transmembrane helix</keyword>
<dbReference type="AlphaFoldDB" id="A0A4R4MPC6"/>
<keyword evidence="4 7" id="KW-0812">Transmembrane</keyword>
<keyword evidence="10" id="KW-1185">Reference proteome</keyword>
<evidence type="ECO:0000259" key="8">
    <source>
        <dbReference type="PROSITE" id="PS50928"/>
    </source>
</evidence>
<evidence type="ECO:0000256" key="3">
    <source>
        <dbReference type="ARBA" id="ARBA00022475"/>
    </source>
</evidence>
<evidence type="ECO:0000256" key="4">
    <source>
        <dbReference type="ARBA" id="ARBA00022692"/>
    </source>
</evidence>
<dbReference type="CDD" id="cd06261">
    <property type="entry name" value="TM_PBP2"/>
    <property type="match status" value="1"/>
</dbReference>
<reference evidence="9 10" key="1">
    <citation type="submission" date="2019-02" db="EMBL/GenBank/DDBJ databases">
        <title>Draft genome sequences of novel Actinobacteria.</title>
        <authorList>
            <person name="Sahin N."/>
            <person name="Ay H."/>
            <person name="Saygin H."/>
        </authorList>
    </citation>
    <scope>NUCLEOTIDE SEQUENCE [LARGE SCALE GENOMIC DNA]</scope>
    <source>
        <strain evidence="9 10">KC201</strain>
    </source>
</reference>
<dbReference type="EMBL" id="SMJZ01000304">
    <property type="protein sequence ID" value="TDB95869.1"/>
    <property type="molecule type" value="Genomic_DNA"/>
</dbReference>
<evidence type="ECO:0000256" key="6">
    <source>
        <dbReference type="ARBA" id="ARBA00023136"/>
    </source>
</evidence>
<gene>
    <name evidence="9" type="ORF">E1267_41430</name>
</gene>
<feature type="domain" description="ABC transmembrane type-1" evidence="8">
    <location>
        <begin position="95"/>
        <end position="304"/>
    </location>
</feature>
<evidence type="ECO:0000256" key="2">
    <source>
        <dbReference type="ARBA" id="ARBA00022448"/>
    </source>
</evidence>
<dbReference type="InterPro" id="IPR000515">
    <property type="entry name" value="MetI-like"/>
</dbReference>
<dbReference type="Gene3D" id="1.10.3720.10">
    <property type="entry name" value="MetI-like"/>
    <property type="match status" value="1"/>
</dbReference>
<keyword evidence="2 7" id="KW-0813">Transport</keyword>
<dbReference type="GO" id="GO:0055085">
    <property type="term" value="P:transmembrane transport"/>
    <property type="evidence" value="ECO:0007669"/>
    <property type="project" value="InterPro"/>
</dbReference>
<keyword evidence="3" id="KW-1003">Cell membrane</keyword>
<feature type="transmembrane region" description="Helical" evidence="7">
    <location>
        <begin position="236"/>
        <end position="261"/>
    </location>
</feature>
<proteinExistence type="inferred from homology"/>
<evidence type="ECO:0000313" key="9">
    <source>
        <dbReference type="EMBL" id="TDB95869.1"/>
    </source>
</evidence>
<feature type="transmembrane region" description="Helical" evidence="7">
    <location>
        <begin position="134"/>
        <end position="162"/>
    </location>
</feature>
<keyword evidence="6 7" id="KW-0472">Membrane</keyword>
<dbReference type="OrthoDB" id="9778910at2"/>
<dbReference type="SUPFAM" id="SSF161098">
    <property type="entry name" value="MetI-like"/>
    <property type="match status" value="1"/>
</dbReference>
<sequence>MAIFLVKRLAGALVVLFVVSVITFGLSLLIPGDPAIHIAGEHATREEIAAVRTGLGLDQPVAVRYLSWAGAAVTGDLGTSLYNSQPVTEILMERLPVTLSLAMAAMAVAVLISLPLGTLAALRPGGRLDRVISSGTALAVATPSFWLGLMLILALAITVPVFPATGFRPLTDGAGAFAAHLALPALTLGVAAAVEPTRQLRAALADVLDTDYVRTARAKGLLPFTVLRKHAVRNAAVPFVTVLGLETGQLLGGAVVVEAVFGLPGLGTLAESTVTRQDLPVLQGIVITSTVVVVAANLAVDLAYRWLTPGAQTGAAA</sequence>
<accession>A0A4R4MPC6</accession>
<feature type="transmembrane region" description="Helical" evidence="7">
    <location>
        <begin position="12"/>
        <end position="30"/>
    </location>
</feature>
<protein>
    <submittedName>
        <fullName evidence="9">ABC transporter permease</fullName>
    </submittedName>
</protein>
<evidence type="ECO:0000256" key="5">
    <source>
        <dbReference type="ARBA" id="ARBA00022989"/>
    </source>
</evidence>
<evidence type="ECO:0000313" key="10">
    <source>
        <dbReference type="Proteomes" id="UP000295157"/>
    </source>
</evidence>
<feature type="transmembrane region" description="Helical" evidence="7">
    <location>
        <begin position="101"/>
        <end position="122"/>
    </location>
</feature>
<dbReference type="PROSITE" id="PS50928">
    <property type="entry name" value="ABC_TM1"/>
    <property type="match status" value="1"/>
</dbReference>
<comment type="similarity">
    <text evidence="7">Belongs to the binding-protein-dependent transport system permease family.</text>
</comment>
<dbReference type="InterPro" id="IPR035906">
    <property type="entry name" value="MetI-like_sf"/>
</dbReference>
<dbReference type="GO" id="GO:0005886">
    <property type="term" value="C:plasma membrane"/>
    <property type="evidence" value="ECO:0007669"/>
    <property type="project" value="UniProtKB-SubCell"/>
</dbReference>
<comment type="subcellular location">
    <subcellularLocation>
        <location evidence="1 7">Cell membrane</location>
        <topology evidence="1 7">Multi-pass membrane protein</topology>
    </subcellularLocation>
</comment>
<organism evidence="9 10">
    <name type="scientific">Nonomuraea longispora</name>
    <dbReference type="NCBI Taxonomy" id="1848320"/>
    <lineage>
        <taxon>Bacteria</taxon>
        <taxon>Bacillati</taxon>
        <taxon>Actinomycetota</taxon>
        <taxon>Actinomycetes</taxon>
        <taxon>Streptosporangiales</taxon>
        <taxon>Streptosporangiaceae</taxon>
        <taxon>Nonomuraea</taxon>
    </lineage>
</organism>
<dbReference type="RefSeq" id="WP_132341425.1">
    <property type="nucleotide sequence ID" value="NZ_SMJZ01000304.1"/>
</dbReference>
<dbReference type="Pfam" id="PF00528">
    <property type="entry name" value="BPD_transp_1"/>
    <property type="match status" value="1"/>
</dbReference>
<dbReference type="PANTHER" id="PTHR43163">
    <property type="entry name" value="DIPEPTIDE TRANSPORT SYSTEM PERMEASE PROTEIN DPPB-RELATED"/>
    <property type="match status" value="1"/>
</dbReference>
<dbReference type="Pfam" id="PF19300">
    <property type="entry name" value="BPD_transp_1_N"/>
    <property type="match status" value="1"/>
</dbReference>